<dbReference type="AlphaFoldDB" id="A0AA88XWN3"/>
<feature type="region of interest" description="Disordered" evidence="1">
    <location>
        <begin position="234"/>
        <end position="256"/>
    </location>
</feature>
<evidence type="ECO:0000313" key="4">
    <source>
        <dbReference type="Proteomes" id="UP001186944"/>
    </source>
</evidence>
<evidence type="ECO:0000256" key="1">
    <source>
        <dbReference type="SAM" id="MobiDB-lite"/>
    </source>
</evidence>
<evidence type="ECO:0000313" key="3">
    <source>
        <dbReference type="EMBL" id="KAK3093841.1"/>
    </source>
</evidence>
<evidence type="ECO:0000256" key="2">
    <source>
        <dbReference type="SAM" id="Phobius"/>
    </source>
</evidence>
<dbReference type="Proteomes" id="UP001186944">
    <property type="component" value="Unassembled WGS sequence"/>
</dbReference>
<keyword evidence="4" id="KW-1185">Reference proteome</keyword>
<keyword evidence="2" id="KW-1133">Transmembrane helix</keyword>
<proteinExistence type="predicted"/>
<keyword evidence="2" id="KW-0812">Transmembrane</keyword>
<accession>A0AA88XWN3</accession>
<reference evidence="3" key="1">
    <citation type="submission" date="2019-08" db="EMBL/GenBank/DDBJ databases">
        <title>The improved chromosome-level genome for the pearl oyster Pinctada fucata martensii using PacBio sequencing and Hi-C.</title>
        <authorList>
            <person name="Zheng Z."/>
        </authorList>
    </citation>
    <scope>NUCLEOTIDE SEQUENCE</scope>
    <source>
        <strain evidence="3">ZZ-2019</strain>
        <tissue evidence="3">Adductor muscle</tissue>
    </source>
</reference>
<sequence length="353" mass="40986">MKNESCHDNDIPKYVRDPYAMWDVLPCPPPWNKEILFKVDFRRKLPPEDGLHIIMQIAKRCDIPVPRLHVAPGRIAGDRYFAECDHTCSVTIVTTCAVLFVAMTILVAYVFRTFTFIYQNIYFNFQNYHSSFFNFQRNSFSGHSGKYTRKSTLPRRTISKKGSLLDEVDCSITEHTETYKQFPRVSPDLEHWKFECHIYETLDKYNSRINEFTLLRKAFKKYYGKDIDFSEALTPPKATRSDSSRSDKCSTGSYSPKQTEVVCTDGKTISKVCHDKSDRNRCINTYDKSNTSFDSTDSVLTIEKECSKSTEDWFLNGFHEKFKIDEISNTDFSLMPSLSSNRGSRRKENVAFN</sequence>
<protein>
    <submittedName>
        <fullName evidence="3">Uncharacterized protein</fullName>
    </submittedName>
</protein>
<keyword evidence="2" id="KW-0472">Membrane</keyword>
<name>A0AA88XWN3_PINIB</name>
<organism evidence="3 4">
    <name type="scientific">Pinctada imbricata</name>
    <name type="common">Atlantic pearl-oyster</name>
    <name type="synonym">Pinctada martensii</name>
    <dbReference type="NCBI Taxonomy" id="66713"/>
    <lineage>
        <taxon>Eukaryota</taxon>
        <taxon>Metazoa</taxon>
        <taxon>Spiralia</taxon>
        <taxon>Lophotrochozoa</taxon>
        <taxon>Mollusca</taxon>
        <taxon>Bivalvia</taxon>
        <taxon>Autobranchia</taxon>
        <taxon>Pteriomorphia</taxon>
        <taxon>Pterioida</taxon>
        <taxon>Pterioidea</taxon>
        <taxon>Pteriidae</taxon>
        <taxon>Pinctada</taxon>
    </lineage>
</organism>
<feature type="transmembrane region" description="Helical" evidence="2">
    <location>
        <begin position="90"/>
        <end position="111"/>
    </location>
</feature>
<feature type="compositionally biased region" description="Basic and acidic residues" evidence="1">
    <location>
        <begin position="239"/>
        <end position="248"/>
    </location>
</feature>
<comment type="caution">
    <text evidence="3">The sequence shown here is derived from an EMBL/GenBank/DDBJ whole genome shotgun (WGS) entry which is preliminary data.</text>
</comment>
<dbReference type="EMBL" id="VSWD01000009">
    <property type="protein sequence ID" value="KAK3093841.1"/>
    <property type="molecule type" value="Genomic_DNA"/>
</dbReference>
<gene>
    <name evidence="3" type="ORF">FSP39_020857</name>
</gene>